<comment type="caution">
    <text evidence="1">The sequence shown here is derived from an EMBL/GenBank/DDBJ whole genome shotgun (WGS) entry which is preliminary data.</text>
</comment>
<keyword evidence="2" id="KW-1185">Reference proteome</keyword>
<dbReference type="Proteomes" id="UP001500426">
    <property type="component" value="Unassembled WGS sequence"/>
</dbReference>
<accession>A0ABP7V2A7</accession>
<gene>
    <name evidence="1" type="ORF">GCM10022388_24030</name>
</gene>
<protein>
    <recommendedName>
        <fullName evidence="3">Lipoprotein</fullName>
    </recommendedName>
</protein>
<evidence type="ECO:0008006" key="3">
    <source>
        <dbReference type="Google" id="ProtNLM"/>
    </source>
</evidence>
<reference evidence="2" key="1">
    <citation type="journal article" date="2019" name="Int. J. Syst. Evol. Microbiol.">
        <title>The Global Catalogue of Microorganisms (GCM) 10K type strain sequencing project: providing services to taxonomists for standard genome sequencing and annotation.</title>
        <authorList>
            <consortium name="The Broad Institute Genomics Platform"/>
            <consortium name="The Broad Institute Genome Sequencing Center for Infectious Disease"/>
            <person name="Wu L."/>
            <person name="Ma J."/>
        </authorList>
    </citation>
    <scope>NUCLEOTIDE SEQUENCE [LARGE SCALE GENOMIC DNA]</scope>
    <source>
        <strain evidence="2">JCM 17068</strain>
    </source>
</reference>
<name>A0ABP7V2A7_9FLAO</name>
<sequence>MEKSQFVTAVSRNGQAMYLSEIVNHNNFGTFVKSNYMKKYYLQFIPIIMLFSFCNQQTKDYKLSKNVQKIADNLSKEKVVLFDETDSIEKFKALKNVATNEDFVYLTNSKIALLRCYAFRGLTERNYSDIRKIFYNHVNDTSSVTVHLTGSCIVDKISVHQFMLDQLHPVGSKSKYKLSRREFDKYYQFRYK</sequence>
<evidence type="ECO:0000313" key="1">
    <source>
        <dbReference type="EMBL" id="GAA4056561.1"/>
    </source>
</evidence>
<dbReference type="EMBL" id="BAABCS010000020">
    <property type="protein sequence ID" value="GAA4056561.1"/>
    <property type="molecule type" value="Genomic_DNA"/>
</dbReference>
<evidence type="ECO:0000313" key="2">
    <source>
        <dbReference type="Proteomes" id="UP001500426"/>
    </source>
</evidence>
<proteinExistence type="predicted"/>
<dbReference type="RefSeq" id="WP_345094932.1">
    <property type="nucleotide sequence ID" value="NZ_BAABCS010000020.1"/>
</dbReference>
<organism evidence="1 2">
    <name type="scientific">Flavobacterium chungnamense</name>
    <dbReference type="NCBI Taxonomy" id="706182"/>
    <lineage>
        <taxon>Bacteria</taxon>
        <taxon>Pseudomonadati</taxon>
        <taxon>Bacteroidota</taxon>
        <taxon>Flavobacteriia</taxon>
        <taxon>Flavobacteriales</taxon>
        <taxon>Flavobacteriaceae</taxon>
        <taxon>Flavobacterium</taxon>
    </lineage>
</organism>